<protein>
    <submittedName>
        <fullName evidence="1">Uncharacterized protein</fullName>
    </submittedName>
</protein>
<sequence>MQFDSFSEPEYKGNNICDTVIFDTDGGITDTLSLKISAGTVYLTNEQNGKKIKIYQNDICKMCGEIKIYT</sequence>
<keyword evidence="2" id="KW-1185">Reference proteome</keyword>
<dbReference type="AlphaFoldDB" id="D1AIH3"/>
<gene>
    <name evidence="1" type="ordered locus">Sterm_1699</name>
</gene>
<evidence type="ECO:0000313" key="1">
    <source>
        <dbReference type="EMBL" id="ACZ08557.1"/>
    </source>
</evidence>
<dbReference type="Proteomes" id="UP000000845">
    <property type="component" value="Chromosome"/>
</dbReference>
<dbReference type="STRING" id="526218.Sterm_1699"/>
<dbReference type="KEGG" id="str:Sterm_1699"/>
<name>D1AIH3_SEBTE</name>
<evidence type="ECO:0000313" key="2">
    <source>
        <dbReference type="Proteomes" id="UP000000845"/>
    </source>
</evidence>
<reference evidence="2" key="1">
    <citation type="submission" date="2009-09" db="EMBL/GenBank/DDBJ databases">
        <title>The complete chromosome of Sebaldella termitidis ATCC 33386.</title>
        <authorList>
            <consortium name="US DOE Joint Genome Institute (JGI-PGF)"/>
            <person name="Lucas S."/>
            <person name="Copeland A."/>
            <person name="Lapidus A."/>
            <person name="Glavina del Rio T."/>
            <person name="Dalin E."/>
            <person name="Tice H."/>
            <person name="Bruce D."/>
            <person name="Goodwin L."/>
            <person name="Pitluck S."/>
            <person name="Kyrpides N."/>
            <person name="Mavromatis K."/>
            <person name="Ivanova N."/>
            <person name="Mikhailova N."/>
            <person name="Sims D."/>
            <person name="Meincke L."/>
            <person name="Brettin T."/>
            <person name="Detter J.C."/>
            <person name="Han C."/>
            <person name="Larimer F."/>
            <person name="Land M."/>
            <person name="Hauser L."/>
            <person name="Markowitz V."/>
            <person name="Cheng J.F."/>
            <person name="Hugenholtz P."/>
            <person name="Woyke T."/>
            <person name="Wu D."/>
            <person name="Eisen J.A."/>
        </authorList>
    </citation>
    <scope>NUCLEOTIDE SEQUENCE [LARGE SCALE GENOMIC DNA]</scope>
    <source>
        <strain evidence="2">ATCC 33386 / NCTC 11300</strain>
    </source>
</reference>
<accession>D1AIH3</accession>
<dbReference type="EMBL" id="CP001739">
    <property type="protein sequence ID" value="ACZ08557.1"/>
    <property type="molecule type" value="Genomic_DNA"/>
</dbReference>
<dbReference type="RefSeq" id="WP_012861153.1">
    <property type="nucleotide sequence ID" value="NC_013517.1"/>
</dbReference>
<reference evidence="1 2" key="2">
    <citation type="journal article" date="2010" name="Stand. Genomic Sci.">
        <title>Complete genome sequence of Sebaldella termitidis type strain (NCTC 11300).</title>
        <authorList>
            <person name="Harmon-Smith M."/>
            <person name="Celia L."/>
            <person name="Chertkov O."/>
            <person name="Lapidus A."/>
            <person name="Copeland A."/>
            <person name="Glavina Del Rio T."/>
            <person name="Nolan M."/>
            <person name="Lucas S."/>
            <person name="Tice H."/>
            <person name="Cheng J.F."/>
            <person name="Han C."/>
            <person name="Detter J.C."/>
            <person name="Bruce D."/>
            <person name="Goodwin L."/>
            <person name="Pitluck S."/>
            <person name="Pati A."/>
            <person name="Liolios K."/>
            <person name="Ivanova N."/>
            <person name="Mavromatis K."/>
            <person name="Mikhailova N."/>
            <person name="Chen A."/>
            <person name="Palaniappan K."/>
            <person name="Land M."/>
            <person name="Hauser L."/>
            <person name="Chang Y.J."/>
            <person name="Jeffries C.D."/>
            <person name="Brettin T."/>
            <person name="Goker M."/>
            <person name="Beck B."/>
            <person name="Bristow J."/>
            <person name="Eisen J.A."/>
            <person name="Markowitz V."/>
            <person name="Hugenholtz P."/>
            <person name="Kyrpides N.C."/>
            <person name="Klenk H.P."/>
            <person name="Chen F."/>
        </authorList>
    </citation>
    <scope>NUCLEOTIDE SEQUENCE [LARGE SCALE GENOMIC DNA]</scope>
    <source>
        <strain evidence="2">ATCC 33386 / NCTC 11300</strain>
    </source>
</reference>
<proteinExistence type="predicted"/>
<organism evidence="1 2">
    <name type="scientific">Sebaldella termitidis (strain ATCC 33386 / NCTC 11300)</name>
    <dbReference type="NCBI Taxonomy" id="526218"/>
    <lineage>
        <taxon>Bacteria</taxon>
        <taxon>Fusobacteriati</taxon>
        <taxon>Fusobacteriota</taxon>
        <taxon>Fusobacteriia</taxon>
        <taxon>Fusobacteriales</taxon>
        <taxon>Leptotrichiaceae</taxon>
        <taxon>Sebaldella</taxon>
    </lineage>
</organism>
<dbReference type="HOGENOM" id="CLU_2755569_0_0_0"/>